<dbReference type="InterPro" id="IPR015797">
    <property type="entry name" value="NUDIX_hydrolase-like_dom_sf"/>
</dbReference>
<dbReference type="AlphaFoldDB" id="A0A2U3QHM2"/>
<protein>
    <submittedName>
        <fullName evidence="3">NUDIX hydrolase</fullName>
    </submittedName>
</protein>
<dbReference type="InterPro" id="IPR000086">
    <property type="entry name" value="NUDIX_hydrolase_dom"/>
</dbReference>
<evidence type="ECO:0000313" key="4">
    <source>
        <dbReference type="Proteomes" id="UP000245125"/>
    </source>
</evidence>
<evidence type="ECO:0000313" key="3">
    <source>
        <dbReference type="EMBL" id="SPQ00860.1"/>
    </source>
</evidence>
<dbReference type="InterPro" id="IPR020084">
    <property type="entry name" value="NUDIX_hydrolase_CS"/>
</dbReference>
<accession>A0A2U3QHM2</accession>
<dbReference type="InterPro" id="IPR051325">
    <property type="entry name" value="Nudix_hydrolase_domain"/>
</dbReference>
<organism evidence="3 4">
    <name type="scientific">Candidatus Sulfobium mesophilum</name>
    <dbReference type="NCBI Taxonomy" id="2016548"/>
    <lineage>
        <taxon>Bacteria</taxon>
        <taxon>Pseudomonadati</taxon>
        <taxon>Nitrospirota</taxon>
        <taxon>Nitrospiria</taxon>
        <taxon>Nitrospirales</taxon>
        <taxon>Nitrospiraceae</taxon>
        <taxon>Candidatus Sulfobium</taxon>
    </lineage>
</organism>
<evidence type="ECO:0000259" key="2">
    <source>
        <dbReference type="PROSITE" id="PS51462"/>
    </source>
</evidence>
<name>A0A2U3QHM2_9BACT</name>
<sequence>MCVRSVSSNIFYEAACCYNMSMARISAGILMYRKHNELQVFLVHPGGPVWAKKDLGSWSIPKGEIDPEEDPLSAAKREFEEETGFKVSGSFIWLSPVKLKSGKTVKAWAVEGDCDPEAIRSNTFRIEWPPKSGRYQEFPEVDRAAWLDLAQAKEKINKGHVPLIEELECILKIPYDRD</sequence>
<dbReference type="GO" id="GO:0006167">
    <property type="term" value="P:AMP biosynthetic process"/>
    <property type="evidence" value="ECO:0007669"/>
    <property type="project" value="TreeGrafter"/>
</dbReference>
<dbReference type="PROSITE" id="PS51462">
    <property type="entry name" value="NUDIX"/>
    <property type="match status" value="1"/>
</dbReference>
<dbReference type="PROSITE" id="PS00893">
    <property type="entry name" value="NUDIX_BOX"/>
    <property type="match status" value="1"/>
</dbReference>
<proteinExistence type="predicted"/>
<dbReference type="Gene3D" id="3.90.79.10">
    <property type="entry name" value="Nucleoside Triphosphate Pyrophosphohydrolase"/>
    <property type="match status" value="1"/>
</dbReference>
<keyword evidence="1 3" id="KW-0378">Hydrolase</keyword>
<dbReference type="GO" id="GO:0004081">
    <property type="term" value="F:bis(5'-nucleosyl)-tetraphosphatase (asymmetrical) activity"/>
    <property type="evidence" value="ECO:0007669"/>
    <property type="project" value="TreeGrafter"/>
</dbReference>
<evidence type="ECO:0000256" key="1">
    <source>
        <dbReference type="ARBA" id="ARBA00022801"/>
    </source>
</evidence>
<dbReference type="CDD" id="cd04662">
    <property type="entry name" value="NUDIX_Hydrolase"/>
    <property type="match status" value="1"/>
</dbReference>
<keyword evidence="4" id="KW-1185">Reference proteome</keyword>
<dbReference type="Pfam" id="PF00293">
    <property type="entry name" value="NUDIX"/>
    <property type="match status" value="1"/>
</dbReference>
<dbReference type="PANTHER" id="PTHR21340">
    <property type="entry name" value="DIADENOSINE 5,5-P1,P4-TETRAPHOSPHATE PYROPHOSPHOHYDROLASE MUTT"/>
    <property type="match status" value="1"/>
</dbReference>
<dbReference type="SUPFAM" id="SSF55811">
    <property type="entry name" value="Nudix"/>
    <property type="match status" value="1"/>
</dbReference>
<dbReference type="GO" id="GO:0006754">
    <property type="term" value="P:ATP biosynthetic process"/>
    <property type="evidence" value="ECO:0007669"/>
    <property type="project" value="TreeGrafter"/>
</dbReference>
<dbReference type="Proteomes" id="UP000245125">
    <property type="component" value="Unassembled WGS sequence"/>
</dbReference>
<feature type="domain" description="Nudix hydrolase" evidence="2">
    <location>
        <begin position="22"/>
        <end position="169"/>
    </location>
</feature>
<dbReference type="PANTHER" id="PTHR21340:SF7">
    <property type="entry name" value="NUDIX HYDROLASE DOMAIN-CONTAINING PROTEIN"/>
    <property type="match status" value="1"/>
</dbReference>
<reference evidence="4" key="1">
    <citation type="submission" date="2018-03" db="EMBL/GenBank/DDBJ databases">
        <authorList>
            <person name="Zecchin S."/>
        </authorList>
    </citation>
    <scope>NUCLEOTIDE SEQUENCE [LARGE SCALE GENOMIC DNA]</scope>
</reference>
<gene>
    <name evidence="3" type="ORF">NBG4_350025</name>
</gene>
<dbReference type="EMBL" id="OUUY01000081">
    <property type="protein sequence ID" value="SPQ00860.1"/>
    <property type="molecule type" value="Genomic_DNA"/>
</dbReference>